<name>A0A2M7QE51_9BACT</name>
<dbReference type="Pfam" id="PF00005">
    <property type="entry name" value="ABC_tran"/>
    <property type="match status" value="1"/>
</dbReference>
<evidence type="ECO:0000313" key="7">
    <source>
        <dbReference type="EMBL" id="PIY69153.1"/>
    </source>
</evidence>
<feature type="non-terminal residue" evidence="7">
    <location>
        <position position="427"/>
    </location>
</feature>
<feature type="transmembrane region" description="Helical" evidence="5">
    <location>
        <begin position="249"/>
        <end position="271"/>
    </location>
</feature>
<dbReference type="EMBL" id="PFLF01000047">
    <property type="protein sequence ID" value="PIY69153.1"/>
    <property type="molecule type" value="Genomic_DNA"/>
</dbReference>
<dbReference type="InterPro" id="IPR039421">
    <property type="entry name" value="Type_1_exporter"/>
</dbReference>
<comment type="subcellular location">
    <subcellularLocation>
        <location evidence="1">Cell membrane</location>
        <topology evidence="1">Multi-pass membrane protein</topology>
    </subcellularLocation>
</comment>
<dbReference type="SUPFAM" id="SSF90123">
    <property type="entry name" value="ABC transporter transmembrane region"/>
    <property type="match status" value="1"/>
</dbReference>
<evidence type="ECO:0000259" key="6">
    <source>
        <dbReference type="PROSITE" id="PS50929"/>
    </source>
</evidence>
<sequence>MKQLWKIITYTRPFRTYYIVMGAVVIVLALLNQITPLLTKQIVDLIITKLKGQPAEFSLLITFFACILISDFVITVLIDISQYYSDVTTAKLNNYLTEKYYRHVLGLSVEYFDNEITGKIVNKLDRGITSIVSFISNMANNFLPFFVSTIITLGIISIYSWELAILLFLLFPIYIFISHKSSAAWGKKEGEKNAVLDVTSGRVFEALSTIRVIKSFVQEISEFSYFKNKRAHIVGIATKQSRDWHLYDFYRRIVLNIIMFSVFGYIIFFTFKGRFTVGEMTLLLQLANQAKFPLYAMSFIIGQLQQAQAGSKDFFDVLETPISIKDKKDANILSDVRGNITFNAVSFSYKNGGGVLQNISFKVPYGKKLAIVGESGEGKSTIANLLLRFYETTSGSIQIDGQNIANVTQESLRTNIGVVFQDTFLFS</sequence>
<evidence type="ECO:0000256" key="5">
    <source>
        <dbReference type="SAM" id="Phobius"/>
    </source>
</evidence>
<organism evidence="7 8">
    <name type="scientific">Candidatus Roizmanbacteria bacterium CG_4_10_14_0_8_um_filter_39_9</name>
    <dbReference type="NCBI Taxonomy" id="1974829"/>
    <lineage>
        <taxon>Bacteria</taxon>
        <taxon>Candidatus Roizmaniibacteriota</taxon>
    </lineage>
</organism>
<dbReference type="GO" id="GO:0005524">
    <property type="term" value="F:ATP binding"/>
    <property type="evidence" value="ECO:0007669"/>
    <property type="project" value="InterPro"/>
</dbReference>
<feature type="domain" description="ABC transmembrane type-1" evidence="6">
    <location>
        <begin position="19"/>
        <end position="306"/>
    </location>
</feature>
<dbReference type="Pfam" id="PF00664">
    <property type="entry name" value="ABC_membrane"/>
    <property type="match status" value="1"/>
</dbReference>
<dbReference type="InterPro" id="IPR003439">
    <property type="entry name" value="ABC_transporter-like_ATP-bd"/>
</dbReference>
<dbReference type="Gene3D" id="3.40.50.300">
    <property type="entry name" value="P-loop containing nucleotide triphosphate hydrolases"/>
    <property type="match status" value="1"/>
</dbReference>
<evidence type="ECO:0000313" key="8">
    <source>
        <dbReference type="Proteomes" id="UP000230108"/>
    </source>
</evidence>
<evidence type="ECO:0000256" key="4">
    <source>
        <dbReference type="ARBA" id="ARBA00023136"/>
    </source>
</evidence>
<gene>
    <name evidence="7" type="ORF">COY90_02090</name>
</gene>
<dbReference type="GO" id="GO:0005886">
    <property type="term" value="C:plasma membrane"/>
    <property type="evidence" value="ECO:0007669"/>
    <property type="project" value="UniProtKB-SubCell"/>
</dbReference>
<dbReference type="InterPro" id="IPR011527">
    <property type="entry name" value="ABC1_TM_dom"/>
</dbReference>
<reference evidence="8" key="1">
    <citation type="submission" date="2017-09" db="EMBL/GenBank/DDBJ databases">
        <title>Depth-based differentiation of microbial function through sediment-hosted aquifers and enrichment of novel symbionts in the deep terrestrial subsurface.</title>
        <authorList>
            <person name="Probst A.J."/>
            <person name="Ladd B."/>
            <person name="Jarett J.K."/>
            <person name="Geller-Mcgrath D.E."/>
            <person name="Sieber C.M.K."/>
            <person name="Emerson J.B."/>
            <person name="Anantharaman K."/>
            <person name="Thomas B.C."/>
            <person name="Malmstrom R."/>
            <person name="Stieglmeier M."/>
            <person name="Klingl A."/>
            <person name="Woyke T."/>
            <person name="Ryan C.M."/>
            <person name="Banfield J.F."/>
        </authorList>
    </citation>
    <scope>NUCLEOTIDE SEQUENCE [LARGE SCALE GENOMIC DNA]</scope>
</reference>
<accession>A0A2M7QE51</accession>
<dbReference type="PANTHER" id="PTHR43394:SF1">
    <property type="entry name" value="ATP-BINDING CASSETTE SUB-FAMILY B MEMBER 10, MITOCHONDRIAL"/>
    <property type="match status" value="1"/>
</dbReference>
<protein>
    <recommendedName>
        <fullName evidence="6">ABC transmembrane type-1 domain-containing protein</fullName>
    </recommendedName>
</protein>
<evidence type="ECO:0000256" key="3">
    <source>
        <dbReference type="ARBA" id="ARBA00022989"/>
    </source>
</evidence>
<evidence type="ECO:0000256" key="2">
    <source>
        <dbReference type="ARBA" id="ARBA00022692"/>
    </source>
</evidence>
<dbReference type="PROSITE" id="PS50929">
    <property type="entry name" value="ABC_TM1F"/>
    <property type="match status" value="1"/>
</dbReference>
<dbReference type="Proteomes" id="UP000230108">
    <property type="component" value="Unassembled WGS sequence"/>
</dbReference>
<dbReference type="GO" id="GO:0016887">
    <property type="term" value="F:ATP hydrolysis activity"/>
    <property type="evidence" value="ECO:0007669"/>
    <property type="project" value="InterPro"/>
</dbReference>
<evidence type="ECO:0000256" key="1">
    <source>
        <dbReference type="ARBA" id="ARBA00004651"/>
    </source>
</evidence>
<dbReference type="SUPFAM" id="SSF52540">
    <property type="entry name" value="P-loop containing nucleoside triphosphate hydrolases"/>
    <property type="match status" value="1"/>
</dbReference>
<feature type="transmembrane region" description="Helical" evidence="5">
    <location>
        <begin position="16"/>
        <end position="38"/>
    </location>
</feature>
<dbReference type="AlphaFoldDB" id="A0A2M7QE51"/>
<feature type="transmembrane region" description="Helical" evidence="5">
    <location>
        <begin position="145"/>
        <end position="177"/>
    </location>
</feature>
<dbReference type="GO" id="GO:0015421">
    <property type="term" value="F:ABC-type oligopeptide transporter activity"/>
    <property type="evidence" value="ECO:0007669"/>
    <property type="project" value="TreeGrafter"/>
</dbReference>
<dbReference type="PANTHER" id="PTHR43394">
    <property type="entry name" value="ATP-DEPENDENT PERMEASE MDL1, MITOCHONDRIAL"/>
    <property type="match status" value="1"/>
</dbReference>
<dbReference type="InterPro" id="IPR027417">
    <property type="entry name" value="P-loop_NTPase"/>
</dbReference>
<dbReference type="CDD" id="cd07346">
    <property type="entry name" value="ABC_6TM_exporters"/>
    <property type="match status" value="1"/>
</dbReference>
<keyword evidence="2 5" id="KW-0812">Transmembrane</keyword>
<proteinExistence type="predicted"/>
<feature type="transmembrane region" description="Helical" evidence="5">
    <location>
        <begin position="59"/>
        <end position="78"/>
    </location>
</feature>
<dbReference type="Gene3D" id="1.20.1560.10">
    <property type="entry name" value="ABC transporter type 1, transmembrane domain"/>
    <property type="match status" value="1"/>
</dbReference>
<keyword evidence="3 5" id="KW-1133">Transmembrane helix</keyword>
<comment type="caution">
    <text evidence="7">The sequence shown here is derived from an EMBL/GenBank/DDBJ whole genome shotgun (WGS) entry which is preliminary data.</text>
</comment>
<keyword evidence="4 5" id="KW-0472">Membrane</keyword>
<dbReference type="InterPro" id="IPR036640">
    <property type="entry name" value="ABC1_TM_sf"/>
</dbReference>